<evidence type="ECO:0000313" key="1">
    <source>
        <dbReference type="EMBL" id="KKL81429.1"/>
    </source>
</evidence>
<organism evidence="1">
    <name type="scientific">marine sediment metagenome</name>
    <dbReference type="NCBI Taxonomy" id="412755"/>
    <lineage>
        <taxon>unclassified sequences</taxon>
        <taxon>metagenomes</taxon>
        <taxon>ecological metagenomes</taxon>
    </lineage>
</organism>
<sequence length="57" mass="6486">MFGKRSEVEAVGFADHTRILGDGSMNDCEQKAIKVLIMPLMIDFFNGFKALYRNLFV</sequence>
<proteinExistence type="predicted"/>
<protein>
    <submittedName>
        <fullName evidence="1">Uncharacterized protein</fullName>
    </submittedName>
</protein>
<gene>
    <name evidence="1" type="ORF">LCGC14_1994870</name>
</gene>
<dbReference type="EMBL" id="LAZR01022566">
    <property type="protein sequence ID" value="KKL81429.1"/>
    <property type="molecule type" value="Genomic_DNA"/>
</dbReference>
<dbReference type="AlphaFoldDB" id="A0A0F9F4T2"/>
<comment type="caution">
    <text evidence="1">The sequence shown here is derived from an EMBL/GenBank/DDBJ whole genome shotgun (WGS) entry which is preliminary data.</text>
</comment>
<reference evidence="1" key="1">
    <citation type="journal article" date="2015" name="Nature">
        <title>Complex archaea that bridge the gap between prokaryotes and eukaryotes.</title>
        <authorList>
            <person name="Spang A."/>
            <person name="Saw J.H."/>
            <person name="Jorgensen S.L."/>
            <person name="Zaremba-Niedzwiedzka K."/>
            <person name="Martijn J."/>
            <person name="Lind A.E."/>
            <person name="van Eijk R."/>
            <person name="Schleper C."/>
            <person name="Guy L."/>
            <person name="Ettema T.J."/>
        </authorList>
    </citation>
    <scope>NUCLEOTIDE SEQUENCE</scope>
</reference>
<name>A0A0F9F4T2_9ZZZZ</name>
<accession>A0A0F9F4T2</accession>